<evidence type="ECO:0000313" key="2">
    <source>
        <dbReference type="EMBL" id="THU81811.1"/>
    </source>
</evidence>
<dbReference type="AlphaFoldDB" id="A0A4S8L0P5"/>
<sequence>MIAANAQLVLGSSEDSEWTFGQIISIILVANLRLGFGGFRRVLEAEWDIGVGNVGASTGVGAGRETNMKLGMGSSRRNTRDGKRDKEEGEEGKEGLERLEKRKDGEEEEDWESLRERPVAMLVVGVQRRWREGPRFSWRSSRGNGRERDGEYPSLSGRFIVLD</sequence>
<reference evidence="2 3" key="1">
    <citation type="journal article" date="2019" name="Nat. Ecol. Evol.">
        <title>Megaphylogeny resolves global patterns of mushroom evolution.</title>
        <authorList>
            <person name="Varga T."/>
            <person name="Krizsan K."/>
            <person name="Foldi C."/>
            <person name="Dima B."/>
            <person name="Sanchez-Garcia M."/>
            <person name="Sanchez-Ramirez S."/>
            <person name="Szollosi G.J."/>
            <person name="Szarkandi J.G."/>
            <person name="Papp V."/>
            <person name="Albert L."/>
            <person name="Andreopoulos W."/>
            <person name="Angelini C."/>
            <person name="Antonin V."/>
            <person name="Barry K.W."/>
            <person name="Bougher N.L."/>
            <person name="Buchanan P."/>
            <person name="Buyck B."/>
            <person name="Bense V."/>
            <person name="Catcheside P."/>
            <person name="Chovatia M."/>
            <person name="Cooper J."/>
            <person name="Damon W."/>
            <person name="Desjardin D."/>
            <person name="Finy P."/>
            <person name="Geml J."/>
            <person name="Haridas S."/>
            <person name="Hughes K."/>
            <person name="Justo A."/>
            <person name="Karasinski D."/>
            <person name="Kautmanova I."/>
            <person name="Kiss B."/>
            <person name="Kocsube S."/>
            <person name="Kotiranta H."/>
            <person name="LaButti K.M."/>
            <person name="Lechner B.E."/>
            <person name="Liimatainen K."/>
            <person name="Lipzen A."/>
            <person name="Lukacs Z."/>
            <person name="Mihaltcheva S."/>
            <person name="Morgado L.N."/>
            <person name="Niskanen T."/>
            <person name="Noordeloos M.E."/>
            <person name="Ohm R.A."/>
            <person name="Ortiz-Santana B."/>
            <person name="Ovrebo C."/>
            <person name="Racz N."/>
            <person name="Riley R."/>
            <person name="Savchenko A."/>
            <person name="Shiryaev A."/>
            <person name="Soop K."/>
            <person name="Spirin V."/>
            <person name="Szebenyi C."/>
            <person name="Tomsovsky M."/>
            <person name="Tulloss R.E."/>
            <person name="Uehling J."/>
            <person name="Grigoriev I.V."/>
            <person name="Vagvolgyi C."/>
            <person name="Papp T."/>
            <person name="Martin F.M."/>
            <person name="Miettinen O."/>
            <person name="Hibbett D.S."/>
            <person name="Nagy L.G."/>
        </authorList>
    </citation>
    <scope>NUCLEOTIDE SEQUENCE [LARGE SCALE GENOMIC DNA]</scope>
    <source>
        <strain evidence="2 3">CBS 962.96</strain>
    </source>
</reference>
<proteinExistence type="predicted"/>
<organism evidence="2 3">
    <name type="scientific">Dendrothele bispora (strain CBS 962.96)</name>
    <dbReference type="NCBI Taxonomy" id="1314807"/>
    <lineage>
        <taxon>Eukaryota</taxon>
        <taxon>Fungi</taxon>
        <taxon>Dikarya</taxon>
        <taxon>Basidiomycota</taxon>
        <taxon>Agaricomycotina</taxon>
        <taxon>Agaricomycetes</taxon>
        <taxon>Agaricomycetidae</taxon>
        <taxon>Agaricales</taxon>
        <taxon>Agaricales incertae sedis</taxon>
        <taxon>Dendrothele</taxon>
    </lineage>
</organism>
<accession>A0A4S8L0P5</accession>
<name>A0A4S8L0P5_DENBC</name>
<evidence type="ECO:0000313" key="3">
    <source>
        <dbReference type="Proteomes" id="UP000297245"/>
    </source>
</evidence>
<keyword evidence="3" id="KW-1185">Reference proteome</keyword>
<feature type="compositionally biased region" description="Basic and acidic residues" evidence="1">
    <location>
        <begin position="78"/>
        <end position="105"/>
    </location>
</feature>
<protein>
    <submittedName>
        <fullName evidence="2">Uncharacterized protein</fullName>
    </submittedName>
</protein>
<dbReference type="Proteomes" id="UP000297245">
    <property type="component" value="Unassembled WGS sequence"/>
</dbReference>
<feature type="region of interest" description="Disordered" evidence="1">
    <location>
        <begin position="60"/>
        <end position="113"/>
    </location>
</feature>
<evidence type="ECO:0000256" key="1">
    <source>
        <dbReference type="SAM" id="MobiDB-lite"/>
    </source>
</evidence>
<gene>
    <name evidence="2" type="ORF">K435DRAFT_467488</name>
</gene>
<dbReference type="EMBL" id="ML179778">
    <property type="protein sequence ID" value="THU81811.1"/>
    <property type="molecule type" value="Genomic_DNA"/>
</dbReference>